<dbReference type="Pfam" id="PF13692">
    <property type="entry name" value="Glyco_trans_1_4"/>
    <property type="match status" value="1"/>
</dbReference>
<gene>
    <name evidence="1" type="ORF">EV685_3685</name>
</gene>
<dbReference type="SUPFAM" id="SSF53756">
    <property type="entry name" value="UDP-Glycosyltransferase/glycogen phosphorylase"/>
    <property type="match status" value="1"/>
</dbReference>
<comment type="caution">
    <text evidence="1">The sequence shown here is derived from an EMBL/GenBank/DDBJ whole genome shotgun (WGS) entry which is preliminary data.</text>
</comment>
<dbReference type="EMBL" id="SGWV01000012">
    <property type="protein sequence ID" value="RZS47480.1"/>
    <property type="molecule type" value="Genomic_DNA"/>
</dbReference>
<dbReference type="Proteomes" id="UP000293433">
    <property type="component" value="Unassembled WGS sequence"/>
</dbReference>
<reference evidence="1 2" key="1">
    <citation type="submission" date="2019-02" db="EMBL/GenBank/DDBJ databases">
        <title>Genomic Encyclopedia of Type Strains, Phase IV (KMG-IV): sequencing the most valuable type-strain genomes for metagenomic binning, comparative biology and taxonomic classification.</title>
        <authorList>
            <person name="Goeker M."/>
        </authorList>
    </citation>
    <scope>NUCLEOTIDE SEQUENCE [LARGE SCALE GENOMIC DNA]</scope>
    <source>
        <strain evidence="1 2">DSM 10617</strain>
    </source>
</reference>
<accession>A0A4Q7LCP3</accession>
<name>A0A4Q7LCP3_9BURK</name>
<organism evidence="1 2">
    <name type="scientific">Sphaerotilus mobilis</name>
    <dbReference type="NCBI Taxonomy" id="47994"/>
    <lineage>
        <taxon>Bacteria</taxon>
        <taxon>Pseudomonadati</taxon>
        <taxon>Pseudomonadota</taxon>
        <taxon>Betaproteobacteria</taxon>
        <taxon>Burkholderiales</taxon>
        <taxon>Sphaerotilaceae</taxon>
        <taxon>Sphaerotilus</taxon>
    </lineage>
</organism>
<keyword evidence="1" id="KW-0808">Transferase</keyword>
<proteinExistence type="predicted"/>
<dbReference type="GO" id="GO:0016740">
    <property type="term" value="F:transferase activity"/>
    <property type="evidence" value="ECO:0007669"/>
    <property type="project" value="UniProtKB-KW"/>
</dbReference>
<sequence length="394" mass="43406">MTNRLIVLCNALDDETRIRRGITSDSPAASRKMFMMCRSLRSVGVRPWIVSLGRGKQDGSGRLFGFKVKRINSCPVIYLPFEHSRLLSLILTLLSAIIPLNKFARMPGNTVIMFYNRMPAYLAALLFAKIRGIAAFLDIEDGEILEGQGPLTKKLTQLKKLVYASICSRGTMLACEGLRSETTSKHILCYYGTVGQEFVEKSWTQDSVHILLGGTISKETGADAMIQVLDLIERRRPLWSRKLTLEISGKGDLVAEFSQRAGKDIGMGGLVIHGRTTDEEYQAIVRRCQVGLALKPATGQLANTTFPSKVIEMASAGLLLVTTDISDVRLIFGESAVYVHSEDPESIYVALQKIVSSVEESSVRALHGQAIARSACDSSQVGPKLKQFFFNLPK</sequence>
<dbReference type="RefSeq" id="WP_130483502.1">
    <property type="nucleotide sequence ID" value="NZ_SGWV01000012.1"/>
</dbReference>
<dbReference type="Gene3D" id="3.40.50.2000">
    <property type="entry name" value="Glycogen Phosphorylase B"/>
    <property type="match status" value="1"/>
</dbReference>
<evidence type="ECO:0000313" key="1">
    <source>
        <dbReference type="EMBL" id="RZS47480.1"/>
    </source>
</evidence>
<protein>
    <submittedName>
        <fullName evidence="1">Glycosyltransferase involved in cell wall biosynthesis</fullName>
    </submittedName>
</protein>
<dbReference type="OrthoDB" id="7013799at2"/>
<keyword evidence="2" id="KW-1185">Reference proteome</keyword>
<dbReference type="AlphaFoldDB" id="A0A4Q7LCP3"/>
<evidence type="ECO:0000313" key="2">
    <source>
        <dbReference type="Proteomes" id="UP000293433"/>
    </source>
</evidence>